<evidence type="ECO:0000313" key="2">
    <source>
        <dbReference type="EMBL" id="KAF9060066.1"/>
    </source>
</evidence>
<keyword evidence="3" id="KW-1185">Reference proteome</keyword>
<dbReference type="OrthoDB" id="5122891at2759"/>
<accession>A0A9P5P897</accession>
<dbReference type="AlphaFoldDB" id="A0A9P5P897"/>
<sequence>MRLLRTTVWGDEEVTFQDMQDSLKRKGMKGWSKLVGACKQACKEDWEYIWIDTCCIDKSSSSELSEAINLMYRYYRQAQVCYAYLADMRSDHLGRWTRGWTLQELIAPETVFFFTNKWEKTGTKASLQRLLQLLLAGADLKQSSIAARMSWAARRMTTRVEDRAYSLMGIFACIIRLQEEIIKVSHDHTIFAWKDWRPTNSGILATSPDVFEGSGEYMPFQSNNQRLFSITNMGLLLHLLLLPVDTVVLCTLNYSRQTQVEKIASNQLHLCYHASRCLSACPLSILAFVFVYVCVRKVYGCDVPYPLASAGYQEYLENFKCS</sequence>
<gene>
    <name evidence="2" type="ORF">BDP27DRAFT_1385622</name>
</gene>
<name>A0A9P5P897_9AGAR</name>
<reference evidence="2" key="1">
    <citation type="submission" date="2020-11" db="EMBL/GenBank/DDBJ databases">
        <authorList>
            <consortium name="DOE Joint Genome Institute"/>
            <person name="Ahrendt S."/>
            <person name="Riley R."/>
            <person name="Andreopoulos W."/>
            <person name="Labutti K."/>
            <person name="Pangilinan J."/>
            <person name="Ruiz-Duenas F.J."/>
            <person name="Barrasa J.M."/>
            <person name="Sanchez-Garcia M."/>
            <person name="Camarero S."/>
            <person name="Miyauchi S."/>
            <person name="Serrano A."/>
            <person name="Linde D."/>
            <person name="Babiker R."/>
            <person name="Drula E."/>
            <person name="Ayuso-Fernandez I."/>
            <person name="Pacheco R."/>
            <person name="Padilla G."/>
            <person name="Ferreira P."/>
            <person name="Barriuso J."/>
            <person name="Kellner H."/>
            <person name="Castanera R."/>
            <person name="Alfaro M."/>
            <person name="Ramirez L."/>
            <person name="Pisabarro A.G."/>
            <person name="Kuo A."/>
            <person name="Tritt A."/>
            <person name="Lipzen A."/>
            <person name="He G."/>
            <person name="Yan M."/>
            <person name="Ng V."/>
            <person name="Cullen D."/>
            <person name="Martin F."/>
            <person name="Rosso M.-N."/>
            <person name="Henrissat B."/>
            <person name="Hibbett D."/>
            <person name="Martinez A.T."/>
            <person name="Grigoriev I.V."/>
        </authorList>
    </citation>
    <scope>NUCLEOTIDE SEQUENCE</scope>
    <source>
        <strain evidence="2">AH 40177</strain>
    </source>
</reference>
<organism evidence="2 3">
    <name type="scientific">Rhodocollybia butyracea</name>
    <dbReference type="NCBI Taxonomy" id="206335"/>
    <lineage>
        <taxon>Eukaryota</taxon>
        <taxon>Fungi</taxon>
        <taxon>Dikarya</taxon>
        <taxon>Basidiomycota</taxon>
        <taxon>Agaricomycotina</taxon>
        <taxon>Agaricomycetes</taxon>
        <taxon>Agaricomycetidae</taxon>
        <taxon>Agaricales</taxon>
        <taxon>Marasmiineae</taxon>
        <taxon>Omphalotaceae</taxon>
        <taxon>Rhodocollybia</taxon>
    </lineage>
</organism>
<comment type="caution">
    <text evidence="2">The sequence shown here is derived from an EMBL/GenBank/DDBJ whole genome shotgun (WGS) entry which is preliminary data.</text>
</comment>
<proteinExistence type="predicted"/>
<dbReference type="PANTHER" id="PTHR10622:SF10">
    <property type="entry name" value="HET DOMAIN-CONTAINING PROTEIN"/>
    <property type="match status" value="1"/>
</dbReference>
<dbReference type="Pfam" id="PF06985">
    <property type="entry name" value="HET"/>
    <property type="match status" value="1"/>
</dbReference>
<protein>
    <recommendedName>
        <fullName evidence="1">Heterokaryon incompatibility domain-containing protein</fullName>
    </recommendedName>
</protein>
<feature type="domain" description="Heterokaryon incompatibility" evidence="1">
    <location>
        <begin position="8"/>
        <end position="92"/>
    </location>
</feature>
<dbReference type="EMBL" id="JADNRY010000262">
    <property type="protein sequence ID" value="KAF9060066.1"/>
    <property type="molecule type" value="Genomic_DNA"/>
</dbReference>
<dbReference type="PANTHER" id="PTHR10622">
    <property type="entry name" value="HET DOMAIN-CONTAINING PROTEIN"/>
    <property type="match status" value="1"/>
</dbReference>
<dbReference type="InterPro" id="IPR010730">
    <property type="entry name" value="HET"/>
</dbReference>
<evidence type="ECO:0000259" key="1">
    <source>
        <dbReference type="Pfam" id="PF06985"/>
    </source>
</evidence>
<evidence type="ECO:0000313" key="3">
    <source>
        <dbReference type="Proteomes" id="UP000772434"/>
    </source>
</evidence>
<dbReference type="Proteomes" id="UP000772434">
    <property type="component" value="Unassembled WGS sequence"/>
</dbReference>